<comment type="caution">
    <text evidence="2">The sequence shown here is derived from an EMBL/GenBank/DDBJ whole genome shotgun (WGS) entry which is preliminary data.</text>
</comment>
<proteinExistence type="predicted"/>
<keyword evidence="1" id="KW-0472">Membrane</keyword>
<accession>A0A0R1UUF4</accession>
<dbReference type="EMBL" id="AZGC01000008">
    <property type="protein sequence ID" value="KRL96388.1"/>
    <property type="molecule type" value="Genomic_DNA"/>
</dbReference>
<keyword evidence="1" id="KW-0812">Transmembrane</keyword>
<sequence length="226" mass="25771">MEKVINMIKQNKVVAVMMLITVIVLGFKVMHKEKTLLNAAHASKETVWITVDTTGRGITEDRPVTSVYVAGKDKFTSYYVWNDYHSKKNLTLLQASKMSDHELVDYAKKHPQYFMKPTNSSEIEAATTTVRSDIIGHVFGNDNETTKERIFGKKIVGYNENGKQVEGVINPIEFNDLVGNKKIGNSYYSGYENNNTYSNALLTKVKNSKVKYKFDMPKSKFVERYN</sequence>
<gene>
    <name evidence="2" type="ORF">FC21_GL000187</name>
</gene>
<evidence type="ECO:0000313" key="2">
    <source>
        <dbReference type="EMBL" id="KRL96388.1"/>
    </source>
</evidence>
<dbReference type="STRING" id="417373.GCA_001570685_01191"/>
<keyword evidence="3" id="KW-1185">Reference proteome</keyword>
<dbReference type="PATRIC" id="fig|1423742.4.peg.199"/>
<name>A0A0R1UUF4_9LACO</name>
<organism evidence="2 3">
    <name type="scientific">Limosilactobacillus equigenerosi DSM 18793 = JCM 14505</name>
    <dbReference type="NCBI Taxonomy" id="1423742"/>
    <lineage>
        <taxon>Bacteria</taxon>
        <taxon>Bacillati</taxon>
        <taxon>Bacillota</taxon>
        <taxon>Bacilli</taxon>
        <taxon>Lactobacillales</taxon>
        <taxon>Lactobacillaceae</taxon>
        <taxon>Limosilactobacillus</taxon>
    </lineage>
</organism>
<dbReference type="Proteomes" id="UP000051084">
    <property type="component" value="Unassembled WGS sequence"/>
</dbReference>
<evidence type="ECO:0000256" key="1">
    <source>
        <dbReference type="SAM" id="Phobius"/>
    </source>
</evidence>
<protein>
    <submittedName>
        <fullName evidence="2">Uncharacterized protein</fullName>
    </submittedName>
</protein>
<dbReference type="AlphaFoldDB" id="A0A0R1UUF4"/>
<evidence type="ECO:0000313" key="3">
    <source>
        <dbReference type="Proteomes" id="UP000051084"/>
    </source>
</evidence>
<dbReference type="RefSeq" id="WP_054653455.1">
    <property type="nucleotide sequence ID" value="NZ_AZGC01000008.1"/>
</dbReference>
<keyword evidence="1" id="KW-1133">Transmembrane helix</keyword>
<feature type="transmembrane region" description="Helical" evidence="1">
    <location>
        <begin position="12"/>
        <end position="30"/>
    </location>
</feature>
<reference evidence="2 3" key="1">
    <citation type="journal article" date="2015" name="Genome Announc.">
        <title>Expanding the biotechnology potential of lactobacilli through comparative genomics of 213 strains and associated genera.</title>
        <authorList>
            <person name="Sun Z."/>
            <person name="Harris H.M."/>
            <person name="McCann A."/>
            <person name="Guo C."/>
            <person name="Argimon S."/>
            <person name="Zhang W."/>
            <person name="Yang X."/>
            <person name="Jeffery I.B."/>
            <person name="Cooney J.C."/>
            <person name="Kagawa T.F."/>
            <person name="Liu W."/>
            <person name="Song Y."/>
            <person name="Salvetti E."/>
            <person name="Wrobel A."/>
            <person name="Rasinkangas P."/>
            <person name="Parkhill J."/>
            <person name="Rea M.C."/>
            <person name="O'Sullivan O."/>
            <person name="Ritari J."/>
            <person name="Douillard F.P."/>
            <person name="Paul Ross R."/>
            <person name="Yang R."/>
            <person name="Briner A.E."/>
            <person name="Felis G.E."/>
            <person name="de Vos W.M."/>
            <person name="Barrangou R."/>
            <person name="Klaenhammer T.R."/>
            <person name="Caufield P.W."/>
            <person name="Cui Y."/>
            <person name="Zhang H."/>
            <person name="O'Toole P.W."/>
        </authorList>
    </citation>
    <scope>NUCLEOTIDE SEQUENCE [LARGE SCALE GENOMIC DNA]</scope>
    <source>
        <strain evidence="2 3">DSM 18793</strain>
    </source>
</reference>